<evidence type="ECO:0000313" key="1">
    <source>
        <dbReference type="EMBL" id="KAJ1364968.1"/>
    </source>
</evidence>
<gene>
    <name evidence="1" type="ORF">KIN20_025167</name>
</gene>
<proteinExistence type="predicted"/>
<dbReference type="AlphaFoldDB" id="A0AAD5MZ61"/>
<comment type="caution">
    <text evidence="1">The sequence shown here is derived from an EMBL/GenBank/DDBJ whole genome shotgun (WGS) entry which is preliminary data.</text>
</comment>
<dbReference type="EMBL" id="JAHQIW010005117">
    <property type="protein sequence ID" value="KAJ1364968.1"/>
    <property type="molecule type" value="Genomic_DNA"/>
</dbReference>
<organism evidence="1 2">
    <name type="scientific">Parelaphostrongylus tenuis</name>
    <name type="common">Meningeal worm</name>
    <dbReference type="NCBI Taxonomy" id="148309"/>
    <lineage>
        <taxon>Eukaryota</taxon>
        <taxon>Metazoa</taxon>
        <taxon>Ecdysozoa</taxon>
        <taxon>Nematoda</taxon>
        <taxon>Chromadorea</taxon>
        <taxon>Rhabditida</taxon>
        <taxon>Rhabditina</taxon>
        <taxon>Rhabditomorpha</taxon>
        <taxon>Strongyloidea</taxon>
        <taxon>Metastrongylidae</taxon>
        <taxon>Parelaphostrongylus</taxon>
    </lineage>
</organism>
<evidence type="ECO:0000313" key="2">
    <source>
        <dbReference type="Proteomes" id="UP001196413"/>
    </source>
</evidence>
<keyword evidence="2" id="KW-1185">Reference proteome</keyword>
<accession>A0AAD5MZ61</accession>
<protein>
    <submittedName>
        <fullName evidence="1">Uncharacterized protein</fullName>
    </submittedName>
</protein>
<sequence length="69" mass="7811">MAHSSVINTETGLPQIVEYYNKGKGAVDYIGQMDAYSPILKEAKKWSSKLSPRMMRLRFSKKDSRAVTT</sequence>
<reference evidence="1" key="1">
    <citation type="submission" date="2021-06" db="EMBL/GenBank/DDBJ databases">
        <title>Parelaphostrongylus tenuis whole genome reference sequence.</title>
        <authorList>
            <person name="Garwood T.J."/>
            <person name="Larsen P.A."/>
            <person name="Fountain-Jones N.M."/>
            <person name="Garbe J.R."/>
            <person name="Macchietto M.G."/>
            <person name="Kania S.A."/>
            <person name="Gerhold R.W."/>
            <person name="Richards J.E."/>
            <person name="Wolf T.M."/>
        </authorList>
    </citation>
    <scope>NUCLEOTIDE SEQUENCE</scope>
    <source>
        <strain evidence="1">MNPRO001-30</strain>
        <tissue evidence="1">Meninges</tissue>
    </source>
</reference>
<name>A0AAD5MZ61_PARTN</name>
<dbReference type="Proteomes" id="UP001196413">
    <property type="component" value="Unassembled WGS sequence"/>
</dbReference>